<dbReference type="SUPFAM" id="SSF49562">
    <property type="entry name" value="C2 domain (Calcium/lipid-binding domain, CaLB)"/>
    <property type="match status" value="2"/>
</dbReference>
<feature type="domain" description="C2" evidence="2">
    <location>
        <begin position="139"/>
        <end position="258"/>
    </location>
</feature>
<dbReference type="GO" id="GO:0005886">
    <property type="term" value="C:plasma membrane"/>
    <property type="evidence" value="ECO:0007669"/>
    <property type="project" value="TreeGrafter"/>
</dbReference>
<organism evidence="3">
    <name type="scientific">Ornithodoros turicata</name>
    <dbReference type="NCBI Taxonomy" id="34597"/>
    <lineage>
        <taxon>Eukaryota</taxon>
        <taxon>Metazoa</taxon>
        <taxon>Ecdysozoa</taxon>
        <taxon>Arthropoda</taxon>
        <taxon>Chelicerata</taxon>
        <taxon>Arachnida</taxon>
        <taxon>Acari</taxon>
        <taxon>Parasitiformes</taxon>
        <taxon>Ixodida</taxon>
        <taxon>Ixodoidea</taxon>
        <taxon>Argasidae</taxon>
        <taxon>Ornithodorinae</taxon>
        <taxon>Ornithodoros</taxon>
    </lineage>
</organism>
<evidence type="ECO:0000313" key="3">
    <source>
        <dbReference type="EMBL" id="MBY05889.1"/>
    </source>
</evidence>
<keyword evidence="1" id="KW-0812">Transmembrane</keyword>
<sequence length="423" mass="47167">MANDTEVPKDLVRHADIPVALLGSVGAAVALLVIILLFFLWRWHQRRLRKKHQLSRLTPPMTSSVTQGVKHTIDFVLPTIQISEMTEDSETDFARSYSDTEQYAARFKRSYLGRYAIEPAGFQKGLYQETHTGINVPPTAGRVGFRLQYNTARQTLLVRLLGAADLPPAFKRGTANPFAKVTLLPDKTPKFASRVQKNTLNPCFGDIFSFNVKRTQLASKTVRVAIWDHDRFSRKVLVGQACYQLKENCTNDESAKDFDTQDLWLDLLLDPETSQSRGGALLISLSYQKESGQLTCSMSQAQGLKVPATADRDAVIYIKCALYVDKHILRSCKTPPQPRASEVAFSDETSSFSVRLPVEHDLSSANVLLICSAHCRLGTFSGKTLLGRCRLGPQCGSDIGIRHWKELSNAPSGESISRWHSLR</sequence>
<proteinExistence type="predicted"/>
<dbReference type="SMART" id="SM00239">
    <property type="entry name" value="C2"/>
    <property type="match status" value="1"/>
</dbReference>
<dbReference type="GO" id="GO:0070382">
    <property type="term" value="C:exocytic vesicle"/>
    <property type="evidence" value="ECO:0007669"/>
    <property type="project" value="TreeGrafter"/>
</dbReference>
<dbReference type="GO" id="GO:0001786">
    <property type="term" value="F:phosphatidylserine binding"/>
    <property type="evidence" value="ECO:0007669"/>
    <property type="project" value="TreeGrafter"/>
</dbReference>
<dbReference type="Gene3D" id="2.60.40.150">
    <property type="entry name" value="C2 domain"/>
    <property type="match status" value="2"/>
</dbReference>
<dbReference type="PROSITE" id="PS50004">
    <property type="entry name" value="C2"/>
    <property type="match status" value="1"/>
</dbReference>
<dbReference type="InterPro" id="IPR000008">
    <property type="entry name" value="C2_dom"/>
</dbReference>
<dbReference type="AlphaFoldDB" id="A0A2R5L8T9"/>
<evidence type="ECO:0000259" key="2">
    <source>
        <dbReference type="PROSITE" id="PS50004"/>
    </source>
</evidence>
<dbReference type="GO" id="GO:0017156">
    <property type="term" value="P:calcium-ion regulated exocytosis"/>
    <property type="evidence" value="ECO:0007669"/>
    <property type="project" value="TreeGrafter"/>
</dbReference>
<dbReference type="GO" id="GO:0005509">
    <property type="term" value="F:calcium ion binding"/>
    <property type="evidence" value="ECO:0007669"/>
    <property type="project" value="TreeGrafter"/>
</dbReference>
<dbReference type="GO" id="GO:0005544">
    <property type="term" value="F:calcium-dependent phospholipid binding"/>
    <property type="evidence" value="ECO:0007669"/>
    <property type="project" value="TreeGrafter"/>
</dbReference>
<dbReference type="PANTHER" id="PTHR10024">
    <property type="entry name" value="SYNAPTOTAGMIN"/>
    <property type="match status" value="1"/>
</dbReference>
<dbReference type="GO" id="GO:0000149">
    <property type="term" value="F:SNARE binding"/>
    <property type="evidence" value="ECO:0007669"/>
    <property type="project" value="TreeGrafter"/>
</dbReference>
<name>A0A2R5L8T9_9ACAR</name>
<reference evidence="3" key="1">
    <citation type="submission" date="2018-03" db="EMBL/GenBank/DDBJ databases">
        <title>The relapsing fever spirochete Borrelia turicatae persists in the highly oxidative environment of its soft-bodied tick vector.</title>
        <authorList>
            <person name="Bourret T.J."/>
            <person name="Boyle W.K."/>
            <person name="Valenzuela J.G."/>
            <person name="Oliveira F."/>
            <person name="Lopez J.E."/>
        </authorList>
    </citation>
    <scope>NUCLEOTIDE SEQUENCE</scope>
    <source>
        <strain evidence="3">Kansas strain/isolate</strain>
        <tissue evidence="3">Salivary glands</tissue>
    </source>
</reference>
<accession>A0A2R5L8T9</accession>
<dbReference type="GO" id="GO:0030276">
    <property type="term" value="F:clathrin binding"/>
    <property type="evidence" value="ECO:0007669"/>
    <property type="project" value="TreeGrafter"/>
</dbReference>
<dbReference type="InterPro" id="IPR035892">
    <property type="entry name" value="C2_domain_sf"/>
</dbReference>
<dbReference type="EMBL" id="GGLE01001763">
    <property type="protein sequence ID" value="MBY05889.1"/>
    <property type="molecule type" value="Transcribed_RNA"/>
</dbReference>
<protein>
    <submittedName>
        <fullName evidence="3">Putative ca2+-dependent phospholipid-binding protein synaptotagmin</fullName>
    </submittedName>
</protein>
<keyword evidence="1" id="KW-1133">Transmembrane helix</keyword>
<keyword evidence="1" id="KW-0472">Membrane</keyword>
<dbReference type="Pfam" id="PF00168">
    <property type="entry name" value="C2"/>
    <property type="match status" value="1"/>
</dbReference>
<evidence type="ECO:0000256" key="1">
    <source>
        <dbReference type="SAM" id="Phobius"/>
    </source>
</evidence>
<feature type="transmembrane region" description="Helical" evidence="1">
    <location>
        <begin position="20"/>
        <end position="41"/>
    </location>
</feature>